<evidence type="ECO:0000313" key="11">
    <source>
        <dbReference type="EMBL" id="KAI5079076.1"/>
    </source>
</evidence>
<comment type="caution">
    <text evidence="11">The sequence shown here is derived from an EMBL/GenBank/DDBJ whole genome shotgun (WGS) entry which is preliminary data.</text>
</comment>
<evidence type="ECO:0000256" key="6">
    <source>
        <dbReference type="ARBA" id="ARBA00023158"/>
    </source>
</evidence>
<dbReference type="Pfam" id="PF26252">
    <property type="entry name" value="RdRP_helical"/>
    <property type="match status" value="1"/>
</dbReference>
<dbReference type="AlphaFoldDB" id="A0A9D4ZMS5"/>
<proteinExistence type="inferred from homology"/>
<evidence type="ECO:0000256" key="9">
    <source>
        <dbReference type="RuleBase" id="RU363098"/>
    </source>
</evidence>
<evidence type="ECO:0000256" key="7">
    <source>
        <dbReference type="ARBA" id="ARBA00048744"/>
    </source>
</evidence>
<keyword evidence="2 9" id="KW-0696">RNA-directed RNA polymerase</keyword>
<comment type="catalytic activity">
    <reaction evidence="7 9">
        <text>RNA(n) + a ribonucleoside 5'-triphosphate = RNA(n+1) + diphosphate</text>
        <dbReference type="Rhea" id="RHEA:21248"/>
        <dbReference type="Rhea" id="RHEA-COMP:14527"/>
        <dbReference type="Rhea" id="RHEA-COMP:17342"/>
        <dbReference type="ChEBI" id="CHEBI:33019"/>
        <dbReference type="ChEBI" id="CHEBI:61557"/>
        <dbReference type="ChEBI" id="CHEBI:140395"/>
        <dbReference type="EC" id="2.7.7.48"/>
    </reaction>
</comment>
<comment type="function">
    <text evidence="9">Probably involved in the RNA silencing pathway and required for the generation of small interfering RNAs (siRNAs).</text>
</comment>
<gene>
    <name evidence="11" type="ORF">GOP47_0006747</name>
</gene>
<keyword evidence="5 8" id="KW-0694">RNA-binding</keyword>
<dbReference type="SMART" id="SM00360">
    <property type="entry name" value="RRM"/>
    <property type="match status" value="1"/>
</dbReference>
<evidence type="ECO:0000313" key="12">
    <source>
        <dbReference type="Proteomes" id="UP000886520"/>
    </source>
</evidence>
<keyword evidence="4 9" id="KW-0548">Nucleotidyltransferase</keyword>
<dbReference type="Gene3D" id="3.30.70.330">
    <property type="match status" value="1"/>
</dbReference>
<reference evidence="11" key="1">
    <citation type="submission" date="2021-01" db="EMBL/GenBank/DDBJ databases">
        <title>Adiantum capillus-veneris genome.</title>
        <authorList>
            <person name="Fang Y."/>
            <person name="Liao Q."/>
        </authorList>
    </citation>
    <scope>NUCLEOTIDE SEQUENCE</scope>
    <source>
        <strain evidence="11">H3</strain>
        <tissue evidence="11">Leaf</tissue>
    </source>
</reference>
<dbReference type="PROSITE" id="PS50102">
    <property type="entry name" value="RRM"/>
    <property type="match status" value="1"/>
</dbReference>
<dbReference type="Pfam" id="PF24823">
    <property type="entry name" value="PH_RDR2"/>
    <property type="match status" value="1"/>
</dbReference>
<dbReference type="EC" id="2.7.7.48" evidence="9"/>
<feature type="domain" description="RRM" evidence="10">
    <location>
        <begin position="26"/>
        <end position="108"/>
    </location>
</feature>
<dbReference type="InterPro" id="IPR035979">
    <property type="entry name" value="RBD_domain_sf"/>
</dbReference>
<dbReference type="InterPro" id="IPR058752">
    <property type="entry name" value="RDRP_C_head"/>
</dbReference>
<dbReference type="InterPro" id="IPR057590">
    <property type="entry name" value="PH_RDR1/2-like"/>
</dbReference>
<accession>A0A9D4ZMS5</accession>
<evidence type="ECO:0000256" key="2">
    <source>
        <dbReference type="ARBA" id="ARBA00022484"/>
    </source>
</evidence>
<dbReference type="GO" id="GO:0031380">
    <property type="term" value="C:nuclear RNA-directed RNA polymerase complex"/>
    <property type="evidence" value="ECO:0007669"/>
    <property type="project" value="TreeGrafter"/>
</dbReference>
<dbReference type="InterPro" id="IPR058751">
    <property type="entry name" value="RDRP_helical"/>
</dbReference>
<dbReference type="SUPFAM" id="SSF54928">
    <property type="entry name" value="RNA-binding domain, RBD"/>
    <property type="match status" value="1"/>
</dbReference>
<keyword evidence="12" id="KW-1185">Reference proteome</keyword>
<comment type="similarity">
    <text evidence="1 9">Belongs to the RdRP family.</text>
</comment>
<dbReference type="PANTHER" id="PTHR23079:SF5">
    <property type="entry name" value="RNA-DEPENDENT RNA POLYMERASE 2"/>
    <property type="match status" value="1"/>
</dbReference>
<dbReference type="Pfam" id="PF26253">
    <property type="entry name" value="RdRP_head"/>
    <property type="match status" value="1"/>
</dbReference>
<organism evidence="11 12">
    <name type="scientific">Adiantum capillus-veneris</name>
    <name type="common">Maidenhair fern</name>
    <dbReference type="NCBI Taxonomy" id="13818"/>
    <lineage>
        <taxon>Eukaryota</taxon>
        <taxon>Viridiplantae</taxon>
        <taxon>Streptophyta</taxon>
        <taxon>Embryophyta</taxon>
        <taxon>Tracheophyta</taxon>
        <taxon>Polypodiopsida</taxon>
        <taxon>Polypodiidae</taxon>
        <taxon>Polypodiales</taxon>
        <taxon>Pteridineae</taxon>
        <taxon>Pteridaceae</taxon>
        <taxon>Vittarioideae</taxon>
        <taxon>Adiantum</taxon>
    </lineage>
</organism>
<evidence type="ECO:0000256" key="5">
    <source>
        <dbReference type="ARBA" id="ARBA00022884"/>
    </source>
</evidence>
<dbReference type="Pfam" id="PF05183">
    <property type="entry name" value="RdRP"/>
    <property type="match status" value="1"/>
</dbReference>
<name>A0A9D4ZMS5_ADICA</name>
<keyword evidence="6 9" id="KW-0943">RNA-mediated gene silencing</keyword>
<dbReference type="GO" id="GO:0003723">
    <property type="term" value="F:RNA binding"/>
    <property type="evidence" value="ECO:0007669"/>
    <property type="project" value="UniProtKB-UniRule"/>
</dbReference>
<dbReference type="InterPro" id="IPR007855">
    <property type="entry name" value="RDRP"/>
</dbReference>
<dbReference type="CDD" id="cd00590">
    <property type="entry name" value="RRM_SF"/>
    <property type="match status" value="1"/>
</dbReference>
<evidence type="ECO:0000259" key="10">
    <source>
        <dbReference type="PROSITE" id="PS50102"/>
    </source>
</evidence>
<dbReference type="GO" id="GO:0003968">
    <property type="term" value="F:RNA-directed RNA polymerase activity"/>
    <property type="evidence" value="ECO:0007669"/>
    <property type="project" value="UniProtKB-KW"/>
</dbReference>
<dbReference type="EMBL" id="JABFUD020000006">
    <property type="protein sequence ID" value="KAI5079076.1"/>
    <property type="molecule type" value="Genomic_DNA"/>
</dbReference>
<evidence type="ECO:0000256" key="8">
    <source>
        <dbReference type="PROSITE-ProRule" id="PRU00176"/>
    </source>
</evidence>
<keyword evidence="3 9" id="KW-0808">Transferase</keyword>
<protein>
    <recommendedName>
        <fullName evidence="9">RNA-dependent RNA polymerase</fullName>
        <ecNumber evidence="9">2.7.7.48</ecNumber>
    </recommendedName>
</protein>
<dbReference type="Pfam" id="PF26250">
    <property type="entry name" value="RRM_RdRP1_2"/>
    <property type="match status" value="1"/>
</dbReference>
<sequence length="1148" mass="131483">MDFQSFLRQLVEGQFEVTESSTQNGLKVCVVHLPPIDSADELVEFLESKIGRGAVVQCRLRKERDASRSRMAFVQFRTNQDVNRAIELSRMGRLALKGSLLKVFPDKKLRKRDEGTTTVNDAVLHAGCLIQKDVLHKLWTCQNCKIEVDNARKRFCIILSNRSEKRYKLEWPFRDVHEFCHCSSRYHHAGQTFMLRVWHAPQIYQLLSGGNDYVCENFYESIWNDTYESVWTRTIDFSPEASIGQSFVYCLEVPQQYTGKLDYLIRTILGFSMQERNLVIREGSCYSASLQTVPILASPYLEGIPFEIVFIVNSLVQLGYLSGPSLGRRFFHLLLPSQNMTLDCILYVLNRLTRQEDTCFDPENWFQSEVQQFLKEPLKEKLRNHSLDDGLMQVRKVFVTPSRVYCSGPEVDVSNRVTRHFKDHINDFLRVSFVEEDADQVPASALVVPRTKGSQTEHTKVYNRVVSVLENGIAIGDKVFEFLAFSTSQLRENSAWMFSANARATADSIRSWMGDFLDIRNVAKCAARMGQSFSSSTKSLDVLQNEIDFKTLDVRDAAKTYCFSDGIGKISANFATRVAKKCKLRAVPSLYQIRYGGYKGVVAVDPRSQYKLSLRPSMRKFSSSQISLDILNWSRVLPSYLNREIITLLSTLGVGDSIFERMQLKVMQNLDMMLSNTEVALGVIQSFNGDSKTNQIMIEMLTGGFLPDTEPFLIRMLRAFRAYQLMNLRKKTRIFVSKGRLLMGCLDETRTLNYGQVYISVSQSSRGHVLIDDGLIPETINGINNVPQTACIIKGRVIVAKNPCVHPGDVRLLTAVDVPALRHLVDCVVFPQKGHRPHPSECSGSDLDGDLYFVSWDENLIPPTVHPPQDYQPPPERKLDRPVNTQDIIQYFADFMVNNSLGLISNAHVVFADMSPEKARDPKCLELAKLCSIAVDFPKTGVAAVLPTDLRPQKYPDFMEKSDKPSYKSEKVLGKLFRAVVEADKDEQISYFTREEAVRSYDEELEFAGFGVYLEEAKALKNCYDEKLLDLMYQYDVKSEAEMFTGHILRISKWFRKRPGEVKERIMRAMSSLRKEARSWLRNEYDDDNDDDDEVSYEQLKRASAWYHVTYHPDYITDDVDRKYGHLLSFPWVVYDKLVFIKKWGLST</sequence>
<dbReference type="InterPro" id="IPR000504">
    <property type="entry name" value="RRM_dom"/>
</dbReference>
<dbReference type="InterPro" id="IPR012677">
    <property type="entry name" value="Nucleotide-bd_a/b_plait_sf"/>
</dbReference>
<evidence type="ECO:0000256" key="3">
    <source>
        <dbReference type="ARBA" id="ARBA00022679"/>
    </source>
</evidence>
<dbReference type="InterPro" id="IPR057596">
    <property type="entry name" value="RDRP_core"/>
</dbReference>
<evidence type="ECO:0000256" key="4">
    <source>
        <dbReference type="ARBA" id="ARBA00022695"/>
    </source>
</evidence>
<dbReference type="Proteomes" id="UP000886520">
    <property type="component" value="Chromosome 6"/>
</dbReference>
<evidence type="ECO:0000256" key="1">
    <source>
        <dbReference type="ARBA" id="ARBA00005762"/>
    </source>
</evidence>
<dbReference type="PANTHER" id="PTHR23079">
    <property type="entry name" value="RNA-DEPENDENT RNA POLYMERASE"/>
    <property type="match status" value="1"/>
</dbReference>
<dbReference type="InterPro" id="IPR058763">
    <property type="entry name" value="RRM_RDR1/2-like"/>
</dbReference>
<dbReference type="GO" id="GO:0030422">
    <property type="term" value="P:siRNA processing"/>
    <property type="evidence" value="ECO:0007669"/>
    <property type="project" value="TreeGrafter"/>
</dbReference>
<dbReference type="OrthoDB" id="6513042at2759"/>